<dbReference type="InterPro" id="IPR014710">
    <property type="entry name" value="RmlC-like_jellyroll"/>
</dbReference>
<dbReference type="Gene3D" id="1.10.441.10">
    <property type="entry name" value="Phosphomannose Isomerase, domain 2"/>
    <property type="match status" value="1"/>
</dbReference>
<dbReference type="InterPro" id="IPR046457">
    <property type="entry name" value="PMI_typeI_cat"/>
</dbReference>
<comment type="similarity">
    <text evidence="3">Belongs to the mannose-6-phosphate isomerase type 1 family.</text>
</comment>
<evidence type="ECO:0000256" key="7">
    <source>
        <dbReference type="ARBA" id="ARBA00023235"/>
    </source>
</evidence>
<reference evidence="10 11" key="1">
    <citation type="submission" date="2023-07" db="EMBL/GenBank/DDBJ databases">
        <title>Sequencing the genomes of 1000 actinobacteria strains.</title>
        <authorList>
            <person name="Klenk H.-P."/>
        </authorList>
    </citation>
    <scope>NUCLEOTIDE SEQUENCE [LARGE SCALE GENOMIC DNA]</scope>
    <source>
        <strain evidence="10 11">DSM 20167</strain>
    </source>
</reference>
<comment type="catalytic activity">
    <reaction evidence="1">
        <text>D-mannose 6-phosphate = D-fructose 6-phosphate</text>
        <dbReference type="Rhea" id="RHEA:12356"/>
        <dbReference type="ChEBI" id="CHEBI:58735"/>
        <dbReference type="ChEBI" id="CHEBI:61527"/>
        <dbReference type="EC" id="5.3.1.8"/>
    </reaction>
</comment>
<evidence type="ECO:0000256" key="5">
    <source>
        <dbReference type="ARBA" id="ARBA00022723"/>
    </source>
</evidence>
<evidence type="ECO:0000256" key="1">
    <source>
        <dbReference type="ARBA" id="ARBA00000757"/>
    </source>
</evidence>
<dbReference type="InterPro" id="IPR001250">
    <property type="entry name" value="Man6P_Isoase-1"/>
</dbReference>
<accession>A0ABU2BFX3</accession>
<dbReference type="GO" id="GO:0004476">
    <property type="term" value="F:mannose-6-phosphate isomerase activity"/>
    <property type="evidence" value="ECO:0007669"/>
    <property type="project" value="UniProtKB-EC"/>
</dbReference>
<dbReference type="EMBL" id="JAVDYI010000001">
    <property type="protein sequence ID" value="MDR7357533.1"/>
    <property type="molecule type" value="Genomic_DNA"/>
</dbReference>
<dbReference type="Proteomes" id="UP001183817">
    <property type="component" value="Unassembled WGS sequence"/>
</dbReference>
<protein>
    <recommendedName>
        <fullName evidence="4">mannose-6-phosphate isomerase</fullName>
        <ecNumber evidence="4">5.3.1.8</ecNumber>
    </recommendedName>
</protein>
<dbReference type="CDD" id="cd07011">
    <property type="entry name" value="cupin_PMI_type_I_N"/>
    <property type="match status" value="1"/>
</dbReference>
<dbReference type="PRINTS" id="PR00714">
    <property type="entry name" value="MAN6PISMRASE"/>
</dbReference>
<comment type="caution">
    <text evidence="10">The sequence shown here is derived from an EMBL/GenBank/DDBJ whole genome shotgun (WGS) entry which is preliminary data.</text>
</comment>
<dbReference type="PANTHER" id="PTHR10309">
    <property type="entry name" value="MANNOSE-6-PHOSPHATE ISOMERASE"/>
    <property type="match status" value="1"/>
</dbReference>
<dbReference type="InterPro" id="IPR016305">
    <property type="entry name" value="Mannose-6-P_Isomerase"/>
</dbReference>
<feature type="region of interest" description="Disordered" evidence="8">
    <location>
        <begin position="30"/>
        <end position="52"/>
    </location>
</feature>
<dbReference type="Pfam" id="PF20511">
    <property type="entry name" value="PMI_typeI_cat"/>
    <property type="match status" value="1"/>
</dbReference>
<evidence type="ECO:0000313" key="11">
    <source>
        <dbReference type="Proteomes" id="UP001183817"/>
    </source>
</evidence>
<name>A0ABU2BFX3_9MICC</name>
<comment type="cofactor">
    <cofactor evidence="2">
        <name>Zn(2+)</name>
        <dbReference type="ChEBI" id="CHEBI:29105"/>
    </cofactor>
</comment>
<dbReference type="Gene3D" id="2.60.120.10">
    <property type="entry name" value="Jelly Rolls"/>
    <property type="match status" value="2"/>
</dbReference>
<keyword evidence="11" id="KW-1185">Reference proteome</keyword>
<dbReference type="SUPFAM" id="SSF51182">
    <property type="entry name" value="RmlC-like cupins"/>
    <property type="match status" value="1"/>
</dbReference>
<evidence type="ECO:0000256" key="8">
    <source>
        <dbReference type="SAM" id="MobiDB-lite"/>
    </source>
</evidence>
<evidence type="ECO:0000256" key="3">
    <source>
        <dbReference type="ARBA" id="ARBA00010772"/>
    </source>
</evidence>
<dbReference type="EC" id="5.3.1.8" evidence="4"/>
<evidence type="ECO:0000259" key="9">
    <source>
        <dbReference type="Pfam" id="PF20511"/>
    </source>
</evidence>
<evidence type="ECO:0000256" key="4">
    <source>
        <dbReference type="ARBA" id="ARBA00011956"/>
    </source>
</evidence>
<dbReference type="NCBIfam" id="TIGR00218">
    <property type="entry name" value="manA"/>
    <property type="match status" value="1"/>
</dbReference>
<keyword evidence="6" id="KW-0862">Zinc</keyword>
<keyword evidence="5" id="KW-0479">Metal-binding</keyword>
<sequence length="418" mass="43461">MYRLTNTIRDYAWGSTGAISGLLGTDPSGKPEAEMWLGAHPSAPSLASDGQPGGVDTGLDRLIAADPQGLLGPEVAGAYGRLPFLMKLLAAGKPLSIQVHPSAEQAAAGYAAENAAGLASDAPRRNYRDGSHKPEMIYALTDFAALSGFRSPAETAGLFGTLGAALEAEPAETCAKIVSLLSNPDESEALRSSCEYLLGGSPELGRLGAAALRAVEANPALAEHPSLAELPRINEHYPEDIGVLVSLLLNLVVLEPGQAIYLGAGNVHAYLRGLGVEVMANSDNVLRGGLTPKHIDVPELLRVSSFEALGVPHLEATETMYGQQVFTPPFAEFQLQHIELAAVSDAADMGGGDVPVAANGPVIVLCIEGEVLIDTPRGDELLRRGDSLFIGANEAPAMARRSANAAGRAFAVTPQPLS</sequence>
<dbReference type="InterPro" id="IPR011051">
    <property type="entry name" value="RmlC_Cupin_sf"/>
</dbReference>
<dbReference type="PIRSF" id="PIRSF001480">
    <property type="entry name" value="Mannose-6-phosphate_isomerase"/>
    <property type="match status" value="1"/>
</dbReference>
<dbReference type="PANTHER" id="PTHR10309:SF0">
    <property type="entry name" value="MANNOSE-6-PHOSPHATE ISOMERASE"/>
    <property type="match status" value="1"/>
</dbReference>
<gene>
    <name evidence="10" type="ORF">J2S64_001224</name>
</gene>
<evidence type="ECO:0000313" key="10">
    <source>
        <dbReference type="EMBL" id="MDR7357533.1"/>
    </source>
</evidence>
<organism evidence="10 11">
    <name type="scientific">Paeniglutamicibacter sulfureus</name>
    <dbReference type="NCBI Taxonomy" id="43666"/>
    <lineage>
        <taxon>Bacteria</taxon>
        <taxon>Bacillati</taxon>
        <taxon>Actinomycetota</taxon>
        <taxon>Actinomycetes</taxon>
        <taxon>Micrococcales</taxon>
        <taxon>Micrococcaceae</taxon>
        <taxon>Paeniglutamicibacter</taxon>
    </lineage>
</organism>
<keyword evidence="7 10" id="KW-0413">Isomerase</keyword>
<feature type="domain" description="Phosphomannose isomerase type I catalytic" evidence="9">
    <location>
        <begin position="1"/>
        <end position="150"/>
    </location>
</feature>
<proteinExistence type="inferred from homology"/>
<dbReference type="RefSeq" id="WP_310289051.1">
    <property type="nucleotide sequence ID" value="NZ_BAAAWO010000001.1"/>
</dbReference>
<evidence type="ECO:0000256" key="6">
    <source>
        <dbReference type="ARBA" id="ARBA00022833"/>
    </source>
</evidence>
<evidence type="ECO:0000256" key="2">
    <source>
        <dbReference type="ARBA" id="ARBA00001947"/>
    </source>
</evidence>